<evidence type="ECO:0000256" key="5">
    <source>
        <dbReference type="ARBA" id="ARBA00023136"/>
    </source>
</evidence>
<evidence type="ECO:0000256" key="2">
    <source>
        <dbReference type="ARBA" id="ARBA00022448"/>
    </source>
</evidence>
<keyword evidence="3 7" id="KW-1134">Transmembrane beta strand</keyword>
<evidence type="ECO:0000259" key="10">
    <source>
        <dbReference type="Pfam" id="PF14905"/>
    </source>
</evidence>
<feature type="domain" description="TonB-dependent receptor plug" evidence="9">
    <location>
        <begin position="117"/>
        <end position="239"/>
    </location>
</feature>
<dbReference type="Pfam" id="PF13715">
    <property type="entry name" value="CarbopepD_reg_2"/>
    <property type="match status" value="1"/>
</dbReference>
<dbReference type="InterPro" id="IPR041700">
    <property type="entry name" value="OMP_b-brl_3"/>
</dbReference>
<keyword evidence="12" id="KW-1185">Reference proteome</keyword>
<dbReference type="RefSeq" id="WP_008585437.1">
    <property type="nucleotide sequence ID" value="NZ_CP007035.1"/>
</dbReference>
<feature type="domain" description="Outer membrane protein beta-barrel" evidence="10">
    <location>
        <begin position="720"/>
        <end position="826"/>
    </location>
</feature>
<dbReference type="Gene3D" id="2.60.40.1120">
    <property type="entry name" value="Carboxypeptidase-like, regulatory domain"/>
    <property type="match status" value="1"/>
</dbReference>
<evidence type="ECO:0000259" key="9">
    <source>
        <dbReference type="Pfam" id="PF07715"/>
    </source>
</evidence>
<dbReference type="STRING" id="929713.NIASO_10675"/>
<evidence type="ECO:0000313" key="11">
    <source>
        <dbReference type="EMBL" id="AHF15490.1"/>
    </source>
</evidence>
<dbReference type="InterPro" id="IPR008969">
    <property type="entry name" value="CarboxyPept-like_regulatory"/>
</dbReference>
<dbReference type="OrthoDB" id="9768177at2"/>
<dbReference type="AlphaFoldDB" id="W0EXD8"/>
<evidence type="ECO:0000256" key="4">
    <source>
        <dbReference type="ARBA" id="ARBA00022692"/>
    </source>
</evidence>
<feature type="signal peptide" evidence="8">
    <location>
        <begin position="1"/>
        <end position="22"/>
    </location>
</feature>
<dbReference type="Pfam" id="PF07715">
    <property type="entry name" value="Plug"/>
    <property type="match status" value="1"/>
</dbReference>
<organism evidence="11 12">
    <name type="scientific">Niabella soli DSM 19437</name>
    <dbReference type="NCBI Taxonomy" id="929713"/>
    <lineage>
        <taxon>Bacteria</taxon>
        <taxon>Pseudomonadati</taxon>
        <taxon>Bacteroidota</taxon>
        <taxon>Chitinophagia</taxon>
        <taxon>Chitinophagales</taxon>
        <taxon>Chitinophagaceae</taxon>
        <taxon>Niabella</taxon>
    </lineage>
</organism>
<keyword evidence="8" id="KW-0732">Signal</keyword>
<dbReference type="HOGENOM" id="CLU_004317_2_1_10"/>
<name>W0EXD8_9BACT</name>
<protein>
    <submittedName>
        <fullName evidence="11">Membrane protein</fullName>
    </submittedName>
</protein>
<dbReference type="PROSITE" id="PS52016">
    <property type="entry name" value="TONB_DEPENDENT_REC_3"/>
    <property type="match status" value="1"/>
</dbReference>
<dbReference type="GO" id="GO:0009279">
    <property type="term" value="C:cell outer membrane"/>
    <property type="evidence" value="ECO:0007669"/>
    <property type="project" value="UniProtKB-SubCell"/>
</dbReference>
<evidence type="ECO:0000256" key="6">
    <source>
        <dbReference type="ARBA" id="ARBA00023237"/>
    </source>
</evidence>
<sequence length="1080" mass="117952">MRKIVLLVAMLFALSLSGFSQSESISGKVVNEGGDPVPFATITEKGTRNAVSANDQGAFIFKVKSGSMLVVSATGYDSKEVSVTGSTLTITLIRSSASTIDEVVVTALGIKRARNTLTYGVQQISGAEVANTRTGNAAAALSGKISGLQIQQGNSIGGSTNVVIRGFKNIYQSNQALFVVDGVPVDNSVINTTNQITGRGGYDYGNAAADINPDDIESISVLKGAAATALYGSRAGNGVIMITTKKAKRGLGITLNTGVIVGKIDKSTFPKYQKEYGAGYSSNYQKDGFLYFDVDGDGVKDLVVPTSEDASFGAKFDPNLMVYHWDAFDPASPYYHKKKPWVAAQHDPSYFYQTGITTNNSLFITGASDKGSFKVGYTRNDEKGILPNSRVLKNNVTLSGSYNITDKLAVSAEANVSKNDGKGRFGTGYSGLNVNQNFRQWYQTNVDILEQKEAYFRNHQNITWNWADPSTPEGTTAKYTNNYYWSVYENYETDTRSRTFGNVALTYKALPWLDFLGRVTMDNYSEFQDERIAVGSQAVPSYFRRNRNFLEMNYDLRADINKDLTPDLNLRGVLGTNVRRRTISSVALATSGGLIVPGLYSIANSLGTPANPVEVYQPTGMNGYFGGATLSYKELLTLDGTFRRDVTSTLPKGNNGYNYYGVSGGFTFSKLLPDVKWLSYGKLRANLATVGTDAEFGSIYDVYDQPNPFGSTILFSLPNQKNNIELQPSITDSKELGLEMAFLKNRLGFDVTYYITNTKNQLMPLEVSNSTGYASTYVNAASVRNKGVELTLNATPVRTNDFSWTMNVNWTRNRNEVTQLYKDIKNLILGSFQGGVSVNATLGQPMGTIQGKTWMMNNPDPNDPVKTIPWDGRGQKLVDAKGYYVMSTTTTNVFGNVNPNWYGGIYNTFKYKNVSLGFLVDVRQGGTVWSLDMYYGTMYSGLYPETAGLNDLGNPVRNTLANGGGIVLPGVTADGKANTTRVVVDANKALWPAANFAYDASYVKLREVNLTYSFPKMLVARTRFIKGADLSLIGRNLWLIHKNLPYADPEENLSAGNIQGIQSGAYPTARTVGVNLKVNF</sequence>
<accession>W0EXD8</accession>
<dbReference type="eggNOG" id="COG4206">
    <property type="taxonomic scope" value="Bacteria"/>
</dbReference>
<evidence type="ECO:0000256" key="8">
    <source>
        <dbReference type="SAM" id="SignalP"/>
    </source>
</evidence>
<comment type="subcellular location">
    <subcellularLocation>
        <location evidence="1 7">Cell outer membrane</location>
        <topology evidence="1 7">Multi-pass membrane protein</topology>
    </subcellularLocation>
</comment>
<dbReference type="SUPFAM" id="SSF49464">
    <property type="entry name" value="Carboxypeptidase regulatory domain-like"/>
    <property type="match status" value="1"/>
</dbReference>
<dbReference type="InterPro" id="IPR023996">
    <property type="entry name" value="TonB-dep_OMP_SusC/RagA"/>
</dbReference>
<keyword evidence="6 7" id="KW-0998">Cell outer membrane</keyword>
<dbReference type="Gene3D" id="2.40.170.20">
    <property type="entry name" value="TonB-dependent receptor, beta-barrel domain"/>
    <property type="match status" value="1"/>
</dbReference>
<evidence type="ECO:0000313" key="12">
    <source>
        <dbReference type="Proteomes" id="UP000003586"/>
    </source>
</evidence>
<dbReference type="KEGG" id="nso:NIASO_10675"/>
<evidence type="ECO:0000256" key="1">
    <source>
        <dbReference type="ARBA" id="ARBA00004571"/>
    </source>
</evidence>
<dbReference type="SUPFAM" id="SSF56935">
    <property type="entry name" value="Porins"/>
    <property type="match status" value="1"/>
</dbReference>
<dbReference type="Gene3D" id="2.170.130.10">
    <property type="entry name" value="TonB-dependent receptor, plug domain"/>
    <property type="match status" value="1"/>
</dbReference>
<dbReference type="NCBIfam" id="TIGR04056">
    <property type="entry name" value="OMP_RagA_SusC"/>
    <property type="match status" value="1"/>
</dbReference>
<dbReference type="Pfam" id="PF14905">
    <property type="entry name" value="OMP_b-brl_3"/>
    <property type="match status" value="1"/>
</dbReference>
<keyword evidence="4 7" id="KW-0812">Transmembrane</keyword>
<dbReference type="InterPro" id="IPR039426">
    <property type="entry name" value="TonB-dep_rcpt-like"/>
</dbReference>
<reference evidence="11 12" key="1">
    <citation type="submission" date="2013-12" db="EMBL/GenBank/DDBJ databases">
        <authorList>
            <consortium name="DOE Joint Genome Institute"/>
            <person name="Eisen J."/>
            <person name="Huntemann M."/>
            <person name="Han J."/>
            <person name="Chen A."/>
            <person name="Kyrpides N."/>
            <person name="Mavromatis K."/>
            <person name="Markowitz V."/>
            <person name="Palaniappan K."/>
            <person name="Ivanova N."/>
            <person name="Schaumberg A."/>
            <person name="Pati A."/>
            <person name="Liolios K."/>
            <person name="Nordberg H.P."/>
            <person name="Cantor M.N."/>
            <person name="Hua S.X."/>
            <person name="Woyke T."/>
        </authorList>
    </citation>
    <scope>NUCLEOTIDE SEQUENCE [LARGE SCALE GENOMIC DNA]</scope>
    <source>
        <strain evidence="12">DSM 19437</strain>
    </source>
</reference>
<dbReference type="InterPro" id="IPR036942">
    <property type="entry name" value="Beta-barrel_TonB_sf"/>
</dbReference>
<gene>
    <name evidence="11" type="ORF">NIASO_10675</name>
</gene>
<dbReference type="Proteomes" id="UP000003586">
    <property type="component" value="Chromosome"/>
</dbReference>
<comment type="similarity">
    <text evidence="7">Belongs to the TonB-dependent receptor family.</text>
</comment>
<dbReference type="EMBL" id="CP007035">
    <property type="protein sequence ID" value="AHF15490.1"/>
    <property type="molecule type" value="Genomic_DNA"/>
</dbReference>
<keyword evidence="2 7" id="KW-0813">Transport</keyword>
<proteinExistence type="inferred from homology"/>
<evidence type="ECO:0000256" key="3">
    <source>
        <dbReference type="ARBA" id="ARBA00022452"/>
    </source>
</evidence>
<keyword evidence="5 7" id="KW-0472">Membrane</keyword>
<dbReference type="InterPro" id="IPR012910">
    <property type="entry name" value="Plug_dom"/>
</dbReference>
<feature type="chain" id="PRO_5004788279" evidence="8">
    <location>
        <begin position="23"/>
        <end position="1080"/>
    </location>
</feature>
<dbReference type="InterPro" id="IPR037066">
    <property type="entry name" value="Plug_dom_sf"/>
</dbReference>
<dbReference type="NCBIfam" id="TIGR04057">
    <property type="entry name" value="SusC_RagA_signa"/>
    <property type="match status" value="1"/>
</dbReference>
<dbReference type="InterPro" id="IPR023997">
    <property type="entry name" value="TonB-dep_OMP_SusC/RagA_CS"/>
</dbReference>
<evidence type="ECO:0000256" key="7">
    <source>
        <dbReference type="PROSITE-ProRule" id="PRU01360"/>
    </source>
</evidence>